<evidence type="ECO:0000313" key="3">
    <source>
        <dbReference type="Proteomes" id="UP000638732"/>
    </source>
</evidence>
<keyword evidence="3" id="KW-1185">Reference proteome</keyword>
<dbReference type="Gene3D" id="2.120.10.30">
    <property type="entry name" value="TolB, C-terminal domain"/>
    <property type="match status" value="1"/>
</dbReference>
<name>A0A965ZJJ8_9SPHI</name>
<accession>A0A965ZJJ8</accession>
<dbReference type="InterPro" id="IPR001258">
    <property type="entry name" value="NHL_repeat"/>
</dbReference>
<dbReference type="AlphaFoldDB" id="A0A965ZJJ8"/>
<proteinExistence type="predicted"/>
<organism evidence="2 3">
    <name type="scientific">Mucilaginibacter agri</name>
    <dbReference type="NCBI Taxonomy" id="2695265"/>
    <lineage>
        <taxon>Bacteria</taxon>
        <taxon>Pseudomonadati</taxon>
        <taxon>Bacteroidota</taxon>
        <taxon>Sphingobacteriia</taxon>
        <taxon>Sphingobacteriales</taxon>
        <taxon>Sphingobacteriaceae</taxon>
        <taxon>Mucilaginibacter</taxon>
    </lineage>
</organism>
<dbReference type="Proteomes" id="UP000638732">
    <property type="component" value="Unassembled WGS sequence"/>
</dbReference>
<gene>
    <name evidence="2" type="ORF">GSY63_17830</name>
</gene>
<dbReference type="PANTHER" id="PTHR13833:SF71">
    <property type="entry name" value="NHL DOMAIN-CONTAINING PROTEIN"/>
    <property type="match status" value="1"/>
</dbReference>
<sequence length="360" mass="39593">MKIGGSQLLLWSTIVIFSACKKNDAPVLKNEKPQQLEVSAVTINAIQAPLTVLTLAGSSTSRENGYQDGPGAQALFNNPQGMDMLEDGTIYIADNGNNKIRKISPRNIVSTVTIPQSSDGKTMLQPLAVRVAKDGTINILVAESPLNPKHKVWILKPNGQLITPAYHSTDDHYYDIEKDPYNDYMWFCGAAPVYSDTHVLTGYIGDVEKFILNAGGNIGIDRYHPPGDSLTTADKQAPFFSTFYCGYNGVKYLAISKNIYKLTSSGEFTRINRDVFSGYIYSIVATRDSRTLYIIADAAIYSLSNGVVKYLVGPHYNLNGKDGVGKDADVSARCLALSKDESSLYFTDFLNHSVRRLFLK</sequence>
<dbReference type="EMBL" id="WWEO01000044">
    <property type="protein sequence ID" value="NCD71232.1"/>
    <property type="molecule type" value="Genomic_DNA"/>
</dbReference>
<dbReference type="Pfam" id="PF01436">
    <property type="entry name" value="NHL"/>
    <property type="match status" value="1"/>
</dbReference>
<dbReference type="InterPro" id="IPR011042">
    <property type="entry name" value="6-blade_b-propeller_TolB-like"/>
</dbReference>
<dbReference type="RefSeq" id="WP_166587201.1">
    <property type="nucleotide sequence ID" value="NZ_WWEO01000044.1"/>
</dbReference>
<dbReference type="PANTHER" id="PTHR13833">
    <property type="match status" value="1"/>
</dbReference>
<reference evidence="2" key="2">
    <citation type="submission" date="2020-10" db="EMBL/GenBank/DDBJ databases">
        <title>Mucilaginibacter sp. nov., isolated from soil.</title>
        <authorList>
            <person name="Jeon C.O."/>
        </authorList>
    </citation>
    <scope>NUCLEOTIDE SEQUENCE</scope>
    <source>
        <strain evidence="2">R11</strain>
    </source>
</reference>
<evidence type="ECO:0000313" key="2">
    <source>
        <dbReference type="EMBL" id="NCD71232.1"/>
    </source>
</evidence>
<protein>
    <recommendedName>
        <fullName evidence="4">NHL repeat-containing protein</fullName>
    </recommendedName>
</protein>
<evidence type="ECO:0008006" key="4">
    <source>
        <dbReference type="Google" id="ProtNLM"/>
    </source>
</evidence>
<comment type="caution">
    <text evidence="2">The sequence shown here is derived from an EMBL/GenBank/DDBJ whole genome shotgun (WGS) entry which is preliminary data.</text>
</comment>
<reference evidence="2" key="1">
    <citation type="submission" date="2020-01" db="EMBL/GenBank/DDBJ databases">
        <authorList>
            <person name="Seo Y.L."/>
        </authorList>
    </citation>
    <scope>NUCLEOTIDE SEQUENCE</scope>
    <source>
        <strain evidence="2">R11</strain>
    </source>
</reference>
<keyword evidence="1" id="KW-0677">Repeat</keyword>
<evidence type="ECO:0000256" key="1">
    <source>
        <dbReference type="ARBA" id="ARBA00022737"/>
    </source>
</evidence>
<dbReference type="SUPFAM" id="SSF101898">
    <property type="entry name" value="NHL repeat"/>
    <property type="match status" value="1"/>
</dbReference>
<dbReference type="PROSITE" id="PS51257">
    <property type="entry name" value="PROKAR_LIPOPROTEIN"/>
    <property type="match status" value="1"/>
</dbReference>